<gene>
    <name evidence="1" type="ORF">DRP44_08555</name>
</gene>
<reference evidence="1 2" key="1">
    <citation type="submission" date="2018-06" db="EMBL/GenBank/DDBJ databases">
        <title>Extensive metabolic versatility and redundancy in microbially diverse, dynamic hydrothermal sediments.</title>
        <authorList>
            <person name="Dombrowski N."/>
            <person name="Teske A."/>
            <person name="Baker B.J."/>
        </authorList>
    </citation>
    <scope>NUCLEOTIDE SEQUENCE [LARGE SCALE GENOMIC DNA]</scope>
    <source>
        <strain evidence="1">B35_G9</strain>
    </source>
</reference>
<name>A0A660S448_UNCT6</name>
<dbReference type="Proteomes" id="UP000282321">
    <property type="component" value="Unassembled WGS sequence"/>
</dbReference>
<dbReference type="EMBL" id="QNBC01000177">
    <property type="protein sequence ID" value="RKX64275.1"/>
    <property type="molecule type" value="Genomic_DNA"/>
</dbReference>
<proteinExistence type="predicted"/>
<comment type="caution">
    <text evidence="1">The sequence shown here is derived from an EMBL/GenBank/DDBJ whole genome shotgun (WGS) entry which is preliminary data.</text>
</comment>
<evidence type="ECO:0000313" key="2">
    <source>
        <dbReference type="Proteomes" id="UP000282321"/>
    </source>
</evidence>
<protein>
    <submittedName>
        <fullName evidence="1">Uncharacterized protein</fullName>
    </submittedName>
</protein>
<accession>A0A660S448</accession>
<organism evidence="1 2">
    <name type="scientific">candidate division TA06 bacterium</name>
    <dbReference type="NCBI Taxonomy" id="2250710"/>
    <lineage>
        <taxon>Bacteria</taxon>
        <taxon>Bacteria division TA06</taxon>
    </lineage>
</organism>
<feature type="non-terminal residue" evidence="1">
    <location>
        <position position="1"/>
    </location>
</feature>
<evidence type="ECO:0000313" key="1">
    <source>
        <dbReference type="EMBL" id="RKX64275.1"/>
    </source>
</evidence>
<sequence length="917" mass="102131">LENGEYIIDLKTFEEGGDSLEYEDTVYVNNGSSVASPGFSEFKLSKIEGNSGGINHQSERGGYEYDPVNGDKLAISYGIENKISDVTIDINGDIGNVYHKIIGGVVPYEGKPLESDGTGYYVYSKNDTFYIKVFNNSGSIKQANLSVSSVIPSDTISIYEKIYIGKSDTTDTFNYFSAMSSGAEMEIGGIIGDSSGIVVKFGSIHNRYSLRRGVNDSLPFYFGKDKVPFTGGEITLNANNREIWDLKKFGGANVPGGVYDVRLTAVGRDGYGYADTSGTINVKDNIKITEATITQPNVNPWAGIPAGLKLKLNEDGYVTVGVYKGSDKIATVLKNYQLSGNFEKDVSYYGSDNLSGGDTLYFKIKATNLGGTKTVEKIAGNIFVSKTPVEQLNGIYIQKNYFEGIIESDSVFNGKGTYNFKAKYEAENIRPVLARGDLNVSTKKKREIDINMKLYDKIQTAVLDTISKSGTGKIDVLGFSGDKIGNDTSGNEYNLRIINNEYGYYNSLPHNSTIPIKQNYYFNIHLNDIDDTLRIIIGNKIDSVEYSVQTKYYRMVYFKIYDIGSDTTYLGGDNLIRSNNYSSQSSVPSYPVALDIICYRNVDEYNLEDTVSIKDSLSIDSETDSISTQVSFPPRLDMRVNVDSRSYWFTDIQDGSVNKYKGFIITPYKEGNFLGVGISPDTSKKDLWLDKSTYFVKATISDTDTVDISDSVGTANFDTIYFDSYKDNISAWIDTPNLILSRAVSSNQFDYYLPDSTIKGENVVFNKGGTFGIYGDSVFYGNYYDKSAEDNLKMHLHFNMRKKTSDYTIHENEIWKSPENTITSLNVKKFYGIPDTSISGILPGTDYKLIKYEKHNQNNQNKNSRQSGGGSTVTYKLYLKSGEQLIYLGNQNIDSVELYSNEDWIYSNDIEINPENA</sequence>
<dbReference type="AlphaFoldDB" id="A0A660S448"/>